<reference evidence="3 4" key="1">
    <citation type="journal article" date="2015" name="Plant Cell">
        <title>Oil accumulation by the oleaginous diatom Fistulifera solaris as revealed by the genome and transcriptome.</title>
        <authorList>
            <person name="Tanaka T."/>
            <person name="Maeda Y."/>
            <person name="Veluchamy A."/>
            <person name="Tanaka M."/>
            <person name="Abida H."/>
            <person name="Marechal E."/>
            <person name="Bowler C."/>
            <person name="Muto M."/>
            <person name="Sunaga Y."/>
            <person name="Tanaka M."/>
            <person name="Yoshino T."/>
            <person name="Taniguchi T."/>
            <person name="Fukuda Y."/>
            <person name="Nemoto M."/>
            <person name="Matsumoto M."/>
            <person name="Wong P.S."/>
            <person name="Aburatani S."/>
            <person name="Fujibuchi W."/>
        </authorList>
    </citation>
    <scope>NUCLEOTIDE SEQUENCE [LARGE SCALE GENOMIC DNA]</scope>
    <source>
        <strain evidence="3 4">JPCC DA0580</strain>
    </source>
</reference>
<sequence>MLRLYLSKMPRVTTRPTTMLVSFPKTIVLPYARNNLQPLCAFRWLSESTNNNAQNEWHGIDTRRTESMAKITADPSAHSHSALKAAYLFWLGKRSVEFAAKKGNQDKTHLINARKILDYYYYEKKNPKLLQDLVCDNSQAVPAPNRGFVRLINLMLQPLEGTRAFTQRARNQRGNASRASNAEMIDALREASEIAAMMQKCQDDRSYPKLVPDVNSQRGLLNLWYKRCRFLAHLQSDRSWNPSQYNEKLSIPLGGARSPRECITIIDQIVQDMEQSKSSSLSPDSSCYVFQFTARAAGRVPGGAEECLKLFEKLMKRNPSMLTDSIDDMKPICTSILSAFANEVETSVGVCAATSAILQRTFAWWDSMKQYNFMKDPFVYSSLMNVCSKAGDARKTKEILDEMLSQGVKATTIHFNIALNACTFGSSVSVDEVESILRRMVEMHQSGMNTKPDRITYTSVILAFLRSSSKDGIAKAEEMLESLERVDNGRESVLDSQLYTEFLGGLLFRQERAHEPQEREALALKMEDVFTRLCARGELDKSFRGPTIKDLNHCLKAWARSRSSARTDRLVRLFNKWRQDYHRKVDASTYRFMLLGLSSSFTPEMLQYGTFLIRQMEEDKIPLHIGVMNQYARLLARFGEDSEAESYIEMREKMYIDKRSDVRPEENTYRYVLEEYWKKGDVHRAHLLFQRLKALGHDRPDFRPSEKSYAAMIHAWTKSKDVRYLKNVERLFAEVRLLFRPSSYTYAAYQIAWRNSGRRDAPIKMEAILNEMQQSYASGKNPNCRPSTFNFAHVINSWAQVGGKESAERAGAILEQLETFYDQSGALDPLRPTEACYQGVIKAWSIVTGGEAGKEALAILDRMTNRHLVSSVSPLPSATCYHLVMDAFRSDGDENCIGDLASVYERMKVDYRCGNQYAKPNAETYLTIFKHCSLATSTITEARELASIALSDLIAADELNKNVQLYASYISCLSMMFPRGTARSHLLQEAINSFPDFVRESKELQALLSDLQIDVNRHAEQGAL</sequence>
<proteinExistence type="predicted"/>
<dbReference type="EMBL" id="BDSP01000111">
    <property type="protein sequence ID" value="GAX16817.1"/>
    <property type="molecule type" value="Genomic_DNA"/>
</dbReference>
<dbReference type="Proteomes" id="UP000198406">
    <property type="component" value="Unassembled WGS sequence"/>
</dbReference>
<dbReference type="InterPro" id="IPR051222">
    <property type="entry name" value="PPR/CCM1_RNA-binding"/>
</dbReference>
<accession>A0A1Z5JS17</accession>
<gene>
    <name evidence="3" type="ORF">FisN_5Hh189</name>
</gene>
<evidence type="ECO:0000256" key="2">
    <source>
        <dbReference type="PROSITE-ProRule" id="PRU00708"/>
    </source>
</evidence>
<keyword evidence="4" id="KW-1185">Reference proteome</keyword>
<dbReference type="Gene3D" id="1.25.40.10">
    <property type="entry name" value="Tetratricopeptide repeat domain"/>
    <property type="match status" value="3"/>
</dbReference>
<dbReference type="Pfam" id="PF01535">
    <property type="entry name" value="PPR"/>
    <property type="match status" value="1"/>
</dbReference>
<protein>
    <recommendedName>
        <fullName evidence="5">Pentacotripeptide-repeat region of PRORP domain-containing protein</fullName>
    </recommendedName>
</protein>
<dbReference type="InParanoid" id="A0A1Z5JS17"/>
<evidence type="ECO:0008006" key="5">
    <source>
        <dbReference type="Google" id="ProtNLM"/>
    </source>
</evidence>
<name>A0A1Z5JS17_FISSO</name>
<dbReference type="NCBIfam" id="TIGR00756">
    <property type="entry name" value="PPR"/>
    <property type="match status" value="1"/>
</dbReference>
<dbReference type="PROSITE" id="PS51375">
    <property type="entry name" value="PPR"/>
    <property type="match status" value="1"/>
</dbReference>
<comment type="caution">
    <text evidence="3">The sequence shown here is derived from an EMBL/GenBank/DDBJ whole genome shotgun (WGS) entry which is preliminary data.</text>
</comment>
<evidence type="ECO:0000256" key="1">
    <source>
        <dbReference type="ARBA" id="ARBA00022737"/>
    </source>
</evidence>
<evidence type="ECO:0000313" key="3">
    <source>
        <dbReference type="EMBL" id="GAX16817.1"/>
    </source>
</evidence>
<dbReference type="PANTHER" id="PTHR47942:SF63">
    <property type="entry name" value="PENTATRICOPEPTIDE REPEAT-CONTAINING PROTEIN"/>
    <property type="match status" value="1"/>
</dbReference>
<dbReference type="InterPro" id="IPR002885">
    <property type="entry name" value="PPR_rpt"/>
</dbReference>
<dbReference type="PANTHER" id="PTHR47942">
    <property type="entry name" value="TETRATRICOPEPTIDE REPEAT (TPR)-LIKE SUPERFAMILY PROTEIN-RELATED"/>
    <property type="match status" value="1"/>
</dbReference>
<dbReference type="InterPro" id="IPR011990">
    <property type="entry name" value="TPR-like_helical_dom_sf"/>
</dbReference>
<evidence type="ECO:0000313" key="4">
    <source>
        <dbReference type="Proteomes" id="UP000198406"/>
    </source>
</evidence>
<organism evidence="3 4">
    <name type="scientific">Fistulifera solaris</name>
    <name type="common">Oleaginous diatom</name>
    <dbReference type="NCBI Taxonomy" id="1519565"/>
    <lineage>
        <taxon>Eukaryota</taxon>
        <taxon>Sar</taxon>
        <taxon>Stramenopiles</taxon>
        <taxon>Ochrophyta</taxon>
        <taxon>Bacillariophyta</taxon>
        <taxon>Bacillariophyceae</taxon>
        <taxon>Bacillariophycidae</taxon>
        <taxon>Naviculales</taxon>
        <taxon>Naviculaceae</taxon>
        <taxon>Fistulifera</taxon>
    </lineage>
</organism>
<keyword evidence="1" id="KW-0677">Repeat</keyword>
<feature type="repeat" description="PPR" evidence="2">
    <location>
        <begin position="376"/>
        <end position="410"/>
    </location>
</feature>
<dbReference type="AlphaFoldDB" id="A0A1Z5JS17"/>
<dbReference type="OrthoDB" id="739241at2759"/>